<accession>A0A9P7SMY2</accession>
<organism evidence="1 2">
    <name type="scientific">Claviceps arundinis</name>
    <dbReference type="NCBI Taxonomy" id="1623583"/>
    <lineage>
        <taxon>Eukaryota</taxon>
        <taxon>Fungi</taxon>
        <taxon>Dikarya</taxon>
        <taxon>Ascomycota</taxon>
        <taxon>Pezizomycotina</taxon>
        <taxon>Sordariomycetes</taxon>
        <taxon>Hypocreomycetidae</taxon>
        <taxon>Hypocreales</taxon>
        <taxon>Clavicipitaceae</taxon>
        <taxon>Claviceps</taxon>
    </lineage>
</organism>
<sequence>MPDPSHLVAQQVDDQIRRFQAGWIAAIEAVGRPSSGDRSAPWWTKDSRVSGSLSRLEVGQTSMEMTLPDSPTGSREG</sequence>
<dbReference type="Proteomes" id="UP000784919">
    <property type="component" value="Unassembled WGS sequence"/>
</dbReference>
<reference evidence="1" key="1">
    <citation type="journal article" date="2020" name="bioRxiv">
        <title>Whole genome comparisons of ergot fungi reveals the divergence and evolution of species within the genus Claviceps are the result of varying mechanisms driving genome evolution and host range expansion.</title>
        <authorList>
            <person name="Wyka S.A."/>
            <person name="Mondo S.J."/>
            <person name="Liu M."/>
            <person name="Dettman J."/>
            <person name="Nalam V."/>
            <person name="Broders K.D."/>
        </authorList>
    </citation>
    <scope>NUCLEOTIDE SEQUENCE</scope>
    <source>
        <strain evidence="1">CCC 1102</strain>
    </source>
</reference>
<name>A0A9P7SMY2_9HYPO</name>
<dbReference type="AlphaFoldDB" id="A0A9P7SMY2"/>
<evidence type="ECO:0000313" key="2">
    <source>
        <dbReference type="Proteomes" id="UP000784919"/>
    </source>
</evidence>
<protein>
    <submittedName>
        <fullName evidence="1">Uncharacterized protein</fullName>
    </submittedName>
</protein>
<proteinExistence type="predicted"/>
<evidence type="ECO:0000313" key="1">
    <source>
        <dbReference type="EMBL" id="KAG5964215.1"/>
    </source>
</evidence>
<gene>
    <name evidence="1" type="ORF">E4U56_002358</name>
</gene>
<dbReference type="EMBL" id="SRPS01000176">
    <property type="protein sequence ID" value="KAG5964215.1"/>
    <property type="molecule type" value="Genomic_DNA"/>
</dbReference>
<comment type="caution">
    <text evidence="1">The sequence shown here is derived from an EMBL/GenBank/DDBJ whole genome shotgun (WGS) entry which is preliminary data.</text>
</comment>